<dbReference type="InterPro" id="IPR012893">
    <property type="entry name" value="HipA-like_C"/>
</dbReference>
<dbReference type="GO" id="GO:0004674">
    <property type="term" value="F:protein serine/threonine kinase activity"/>
    <property type="evidence" value="ECO:0007669"/>
    <property type="project" value="TreeGrafter"/>
</dbReference>
<name>A0A328FEE2_9BACT</name>
<reference evidence="6 9" key="2">
    <citation type="submission" date="2019-02" db="EMBL/GenBank/DDBJ databases">
        <title>Complete genome sequence of Desulfobacter hydrogenophilus AcRS1.</title>
        <authorList>
            <person name="Marietou A."/>
            <person name="Lund M.B."/>
            <person name="Marshall I.P.G."/>
            <person name="Schreiber L."/>
            <person name="Jorgensen B."/>
        </authorList>
    </citation>
    <scope>NUCLEOTIDE SEQUENCE [LARGE SCALE GENOMIC DNA]</scope>
    <source>
        <strain evidence="6 9">AcRS1</strain>
    </source>
</reference>
<dbReference type="Pfam" id="PF13657">
    <property type="entry name" value="Couple_hipA"/>
    <property type="match status" value="1"/>
</dbReference>
<comment type="similarity">
    <text evidence="1">Belongs to the HipA Ser/Thr kinase family.</text>
</comment>
<reference evidence="7 8" key="1">
    <citation type="submission" date="2018-06" db="EMBL/GenBank/DDBJ databases">
        <title>Complete Genome Sequence of Desulfobacter hydrogenophilus (DSM3380).</title>
        <authorList>
            <person name="Marietou A."/>
            <person name="Schreiber L."/>
            <person name="Marshall I."/>
            <person name="Jorgensen B."/>
        </authorList>
    </citation>
    <scope>NUCLEOTIDE SEQUENCE [LARGE SCALE GENOMIC DNA]</scope>
    <source>
        <strain evidence="7 8">DSM 3380</strain>
    </source>
</reference>
<dbReference type="PANTHER" id="PTHR37419">
    <property type="entry name" value="SERINE/THREONINE-PROTEIN KINASE TOXIN HIPA"/>
    <property type="match status" value="1"/>
</dbReference>
<dbReference type="Pfam" id="PF07804">
    <property type="entry name" value="HipA_C"/>
    <property type="match status" value="1"/>
</dbReference>
<evidence type="ECO:0000256" key="3">
    <source>
        <dbReference type="ARBA" id="ARBA00022777"/>
    </source>
</evidence>
<dbReference type="Proteomes" id="UP000248798">
    <property type="component" value="Unassembled WGS sequence"/>
</dbReference>
<dbReference type="AlphaFoldDB" id="A0A328FEE2"/>
<evidence type="ECO:0000313" key="7">
    <source>
        <dbReference type="EMBL" id="RAM02516.1"/>
    </source>
</evidence>
<evidence type="ECO:0000256" key="1">
    <source>
        <dbReference type="ARBA" id="ARBA00010164"/>
    </source>
</evidence>
<evidence type="ECO:0000313" key="6">
    <source>
        <dbReference type="EMBL" id="QBH11872.1"/>
    </source>
</evidence>
<sequence>MTFRTEKEAFVWIWLPGETEPVVAGRLEADNGNIMFNYGKSYLERVHADNPAIAIYEPELPLKTGMLPLLEGLGMPGCIRDAAPDAWGRRVIINKTLGLKGTDTDTADLDELTYLLESGSDRIGALDFQQSPTEYVPRNVSNVSMEELIASAQRVEQGIPLTPELDQALFHGSSIGGARPKALIEENGKKYVAKFSSSTDLYSVVKAEYIAMRLAELAGLDAASVALKKAANRDVLLIERFDREPKADKWTRKAMVSALTLFALDDMMARYASYETLSEIIRHRFTNPRPTLKEMFSRLVFNILCGNTDDHARNHAAFWNGTELTLTPAYDICPQGRTGNEASQAMRIYGENNMSSLKSCLETAHNFLITQEEARNIFHNQITAIEQHWEIVCEEAELNEVDKMLLWKRQFLNPYSIAL</sequence>
<evidence type="ECO:0000259" key="5">
    <source>
        <dbReference type="Pfam" id="PF13657"/>
    </source>
</evidence>
<dbReference type="InterPro" id="IPR052028">
    <property type="entry name" value="HipA_Ser/Thr_kinase"/>
</dbReference>
<dbReference type="Proteomes" id="UP000293902">
    <property type="component" value="Chromosome"/>
</dbReference>
<dbReference type="Gene3D" id="1.10.1070.20">
    <property type="match status" value="1"/>
</dbReference>
<dbReference type="OrthoDB" id="9805913at2"/>
<dbReference type="PANTHER" id="PTHR37419:SF8">
    <property type="entry name" value="TOXIN YJJJ"/>
    <property type="match status" value="1"/>
</dbReference>
<feature type="domain" description="HipA-like C-terminal" evidence="4">
    <location>
        <begin position="173"/>
        <end position="389"/>
    </location>
</feature>
<accession>A0A328FEE2</accession>
<dbReference type="EMBL" id="CP036313">
    <property type="protein sequence ID" value="QBH11872.1"/>
    <property type="molecule type" value="Genomic_DNA"/>
</dbReference>
<evidence type="ECO:0000313" key="8">
    <source>
        <dbReference type="Proteomes" id="UP000248798"/>
    </source>
</evidence>
<keyword evidence="9" id="KW-1185">Reference proteome</keyword>
<evidence type="ECO:0000313" key="9">
    <source>
        <dbReference type="Proteomes" id="UP000293902"/>
    </source>
</evidence>
<protein>
    <submittedName>
        <fullName evidence="7">Type II toxin-antitoxin system HipA family toxin</fullName>
    </submittedName>
</protein>
<dbReference type="EMBL" id="QLNI01000013">
    <property type="protein sequence ID" value="RAM02516.1"/>
    <property type="molecule type" value="Genomic_DNA"/>
</dbReference>
<dbReference type="RefSeq" id="WP_111955338.1">
    <property type="nucleotide sequence ID" value="NZ_CP036313.1"/>
</dbReference>
<dbReference type="GO" id="GO:0005829">
    <property type="term" value="C:cytosol"/>
    <property type="evidence" value="ECO:0007669"/>
    <property type="project" value="TreeGrafter"/>
</dbReference>
<gene>
    <name evidence="7" type="ORF">DO021_07640</name>
    <name evidence="6" type="ORF">EYB58_02375</name>
</gene>
<keyword evidence="2" id="KW-0808">Transferase</keyword>
<feature type="domain" description="HipA N-terminal subdomain 1" evidence="5">
    <location>
        <begin position="23"/>
        <end position="128"/>
    </location>
</feature>
<keyword evidence="3" id="KW-0418">Kinase</keyword>
<proteinExistence type="inferred from homology"/>
<evidence type="ECO:0000259" key="4">
    <source>
        <dbReference type="Pfam" id="PF07804"/>
    </source>
</evidence>
<organism evidence="7 8">
    <name type="scientific">Desulfobacter hydrogenophilus</name>
    <dbReference type="NCBI Taxonomy" id="2291"/>
    <lineage>
        <taxon>Bacteria</taxon>
        <taxon>Pseudomonadati</taxon>
        <taxon>Thermodesulfobacteriota</taxon>
        <taxon>Desulfobacteria</taxon>
        <taxon>Desulfobacterales</taxon>
        <taxon>Desulfobacteraceae</taxon>
        <taxon>Desulfobacter</taxon>
    </lineage>
</organism>
<dbReference type="InterPro" id="IPR017508">
    <property type="entry name" value="HipA_N1"/>
</dbReference>
<evidence type="ECO:0000256" key="2">
    <source>
        <dbReference type="ARBA" id="ARBA00022679"/>
    </source>
</evidence>